<dbReference type="PROSITE" id="PS51371">
    <property type="entry name" value="CBS"/>
    <property type="match status" value="1"/>
</dbReference>
<keyword evidence="5 7" id="KW-0129">CBS domain</keyword>
<dbReference type="SUPFAM" id="SSF56176">
    <property type="entry name" value="FAD-binding/transporter-associated domain-like"/>
    <property type="match status" value="1"/>
</dbReference>
<keyword evidence="11" id="KW-1185">Reference proteome</keyword>
<evidence type="ECO:0000256" key="5">
    <source>
        <dbReference type="ARBA" id="ARBA00023122"/>
    </source>
</evidence>
<name>A0A562SM43_9BACT</name>
<proteinExistence type="predicted"/>
<organism evidence="10 11">
    <name type="scientific">Lacibacter cauensis</name>
    <dbReference type="NCBI Taxonomy" id="510947"/>
    <lineage>
        <taxon>Bacteria</taxon>
        <taxon>Pseudomonadati</taxon>
        <taxon>Bacteroidota</taxon>
        <taxon>Chitinophagia</taxon>
        <taxon>Chitinophagales</taxon>
        <taxon>Chitinophagaceae</taxon>
        <taxon>Lacibacter</taxon>
    </lineage>
</organism>
<dbReference type="GO" id="GO:0050660">
    <property type="term" value="F:flavin adenine dinucleotide binding"/>
    <property type="evidence" value="ECO:0007669"/>
    <property type="project" value="InterPro"/>
</dbReference>
<evidence type="ECO:0000256" key="6">
    <source>
        <dbReference type="ARBA" id="ARBA00023136"/>
    </source>
</evidence>
<reference evidence="10 11" key="1">
    <citation type="journal article" date="2015" name="Stand. Genomic Sci.">
        <title>Genomic Encyclopedia of Bacterial and Archaeal Type Strains, Phase III: the genomes of soil and plant-associated and newly described type strains.</title>
        <authorList>
            <person name="Whitman W.B."/>
            <person name="Woyke T."/>
            <person name="Klenk H.P."/>
            <person name="Zhou Y."/>
            <person name="Lilburn T.G."/>
            <person name="Beck B.J."/>
            <person name="De Vos P."/>
            <person name="Vandamme P."/>
            <person name="Eisen J.A."/>
            <person name="Garrity G."/>
            <person name="Hugenholtz P."/>
            <person name="Kyrpides N.C."/>
        </authorList>
    </citation>
    <scope>NUCLEOTIDE SEQUENCE [LARGE SCALE GENOMIC DNA]</scope>
    <source>
        <strain evidence="10 11">CGMCC 1.7271</strain>
    </source>
</reference>
<keyword evidence="3" id="KW-0677">Repeat</keyword>
<dbReference type="GO" id="GO:0005886">
    <property type="term" value="C:plasma membrane"/>
    <property type="evidence" value="ECO:0007669"/>
    <property type="project" value="TreeGrafter"/>
</dbReference>
<keyword evidence="6 8" id="KW-0472">Membrane</keyword>
<dbReference type="Gene3D" id="3.30.465.10">
    <property type="match status" value="1"/>
</dbReference>
<comment type="caution">
    <text evidence="10">The sequence shown here is derived from an EMBL/GenBank/DDBJ whole genome shotgun (WGS) entry which is preliminary data.</text>
</comment>
<feature type="domain" description="CBS" evidence="9">
    <location>
        <begin position="272"/>
        <end position="332"/>
    </location>
</feature>
<feature type="transmembrane region" description="Helical" evidence="8">
    <location>
        <begin position="58"/>
        <end position="77"/>
    </location>
</feature>
<keyword evidence="4 8" id="KW-1133">Transmembrane helix</keyword>
<dbReference type="InterPro" id="IPR005170">
    <property type="entry name" value="Transptr-assoc_dom"/>
</dbReference>
<dbReference type="SUPFAM" id="SSF54631">
    <property type="entry name" value="CBS-domain pair"/>
    <property type="match status" value="1"/>
</dbReference>
<dbReference type="Pfam" id="PF00571">
    <property type="entry name" value="CBS"/>
    <property type="match status" value="1"/>
</dbReference>
<dbReference type="PANTHER" id="PTHR22777:SF17">
    <property type="entry name" value="UPF0053 PROTEIN SLL0260"/>
    <property type="match status" value="1"/>
</dbReference>
<dbReference type="InterPro" id="IPR046342">
    <property type="entry name" value="CBS_dom_sf"/>
</dbReference>
<accession>A0A562SM43</accession>
<dbReference type="InterPro" id="IPR000644">
    <property type="entry name" value="CBS_dom"/>
</dbReference>
<dbReference type="Pfam" id="PF03471">
    <property type="entry name" value="CorC_HlyC"/>
    <property type="match status" value="1"/>
</dbReference>
<dbReference type="Proteomes" id="UP000316167">
    <property type="component" value="Unassembled WGS sequence"/>
</dbReference>
<dbReference type="InterPro" id="IPR016169">
    <property type="entry name" value="FAD-bd_PCMH_sub2"/>
</dbReference>
<feature type="transmembrane region" description="Helical" evidence="8">
    <location>
        <begin position="97"/>
        <end position="118"/>
    </location>
</feature>
<evidence type="ECO:0000313" key="11">
    <source>
        <dbReference type="Proteomes" id="UP000316167"/>
    </source>
</evidence>
<evidence type="ECO:0000256" key="2">
    <source>
        <dbReference type="ARBA" id="ARBA00022692"/>
    </source>
</evidence>
<feature type="transmembrane region" description="Helical" evidence="8">
    <location>
        <begin position="6"/>
        <end position="29"/>
    </location>
</feature>
<dbReference type="AlphaFoldDB" id="A0A562SM43"/>
<evidence type="ECO:0000256" key="1">
    <source>
        <dbReference type="ARBA" id="ARBA00004141"/>
    </source>
</evidence>
<dbReference type="EMBL" id="VLLE01000004">
    <property type="protein sequence ID" value="TWI81710.1"/>
    <property type="molecule type" value="Genomic_DNA"/>
</dbReference>
<dbReference type="InterPro" id="IPR044751">
    <property type="entry name" value="Ion_transp-like_CBS"/>
</dbReference>
<dbReference type="InterPro" id="IPR002550">
    <property type="entry name" value="CNNM"/>
</dbReference>
<dbReference type="Gene3D" id="3.10.580.10">
    <property type="entry name" value="CBS-domain"/>
    <property type="match status" value="1"/>
</dbReference>
<dbReference type="PANTHER" id="PTHR22777">
    <property type="entry name" value="HEMOLYSIN-RELATED"/>
    <property type="match status" value="1"/>
</dbReference>
<evidence type="ECO:0000256" key="8">
    <source>
        <dbReference type="SAM" id="Phobius"/>
    </source>
</evidence>
<feature type="transmembrane region" description="Helical" evidence="8">
    <location>
        <begin position="139"/>
        <end position="159"/>
    </location>
</feature>
<evidence type="ECO:0000256" key="7">
    <source>
        <dbReference type="PROSITE-ProRule" id="PRU00703"/>
    </source>
</evidence>
<evidence type="ECO:0000259" key="9">
    <source>
        <dbReference type="PROSITE" id="PS51371"/>
    </source>
</evidence>
<evidence type="ECO:0000256" key="3">
    <source>
        <dbReference type="ARBA" id="ARBA00022737"/>
    </source>
</evidence>
<protein>
    <submittedName>
        <fullName evidence="10">CBS domain containing-hemolysin-like protein</fullName>
    </submittedName>
</protein>
<dbReference type="RefSeq" id="WP_144886890.1">
    <property type="nucleotide sequence ID" value="NZ_VLLE01000004.1"/>
</dbReference>
<comment type="subcellular location">
    <subcellularLocation>
        <location evidence="1">Membrane</location>
        <topology evidence="1">Multi-pass membrane protein</topology>
    </subcellularLocation>
</comment>
<dbReference type="CDD" id="cd04590">
    <property type="entry name" value="CBS_pair_CorC_HlyC_assoc"/>
    <property type="match status" value="1"/>
</dbReference>
<dbReference type="InterPro" id="IPR036318">
    <property type="entry name" value="FAD-bd_PCMH-like_sf"/>
</dbReference>
<dbReference type="OrthoDB" id="9798188at2"/>
<evidence type="ECO:0000313" key="10">
    <source>
        <dbReference type="EMBL" id="TWI81710.1"/>
    </source>
</evidence>
<keyword evidence="2 8" id="KW-0812">Transmembrane</keyword>
<sequence>MNWYMLIWIGVSMLLMGFFAGVQSAFGSLNRFSVELKKKQGAASGRILSFFIDNQSKFIGATLVCSTLTLVIFALLVNRFFQPVWQEMPSSIKNSALLRLGLDFLTGGIIALLVYTVFKAYFRKKSNAVLSFFARVVSFFYSAFSPVASIFVGLAEWILKYLFDVRVNDKKETFIRVDLEHFVQQSKDNDDETQDINTELFENALSLPSVKVRECLIPRKEIVGVEANADIDELKQKFIETKLSKLIVYEGNIDNIMGYAHQLDMFRKPADIKSILLPIPAVPESMGITDLINQFTRERKSIAWVVDEFGGTSGIVTMEDLLEEIFGEIQDEYDTEEFVEKQLAENEFIFSGRLELDYINEKYNLDFKEESDAETLSGYIVEHHETIPVAKDRIIIDDYEFDILSVSETRIETVKMKVLR</sequence>
<evidence type="ECO:0000256" key="4">
    <source>
        <dbReference type="ARBA" id="ARBA00022989"/>
    </source>
</evidence>
<gene>
    <name evidence="10" type="ORF">IQ13_2729</name>
</gene>
<dbReference type="SMART" id="SM01091">
    <property type="entry name" value="CorC_HlyC"/>
    <property type="match status" value="1"/>
</dbReference>
<dbReference type="Pfam" id="PF01595">
    <property type="entry name" value="CNNM"/>
    <property type="match status" value="1"/>
</dbReference>